<dbReference type="EMBL" id="AFBR01000005">
    <property type="protein sequence ID" value="EGG57860.1"/>
    <property type="molecule type" value="Genomic_DNA"/>
</dbReference>
<dbReference type="STRING" id="762982.HMPREF9442_00172"/>
<protein>
    <submittedName>
        <fullName evidence="1">Uncharacterized protein</fullName>
    </submittedName>
</protein>
<proteinExistence type="predicted"/>
<evidence type="ECO:0000313" key="1">
    <source>
        <dbReference type="EMBL" id="EGG57860.1"/>
    </source>
</evidence>
<dbReference type="Proteomes" id="UP000005546">
    <property type="component" value="Unassembled WGS sequence"/>
</dbReference>
<keyword evidence="2" id="KW-1185">Reference proteome</keyword>
<organism evidence="1 2">
    <name type="scientific">Paraprevotella xylaniphila YIT 11841</name>
    <dbReference type="NCBI Taxonomy" id="762982"/>
    <lineage>
        <taxon>Bacteria</taxon>
        <taxon>Pseudomonadati</taxon>
        <taxon>Bacteroidota</taxon>
        <taxon>Bacteroidia</taxon>
        <taxon>Bacteroidales</taxon>
        <taxon>Prevotellaceae</taxon>
        <taxon>Paraprevotella</taxon>
    </lineage>
</organism>
<evidence type="ECO:0000313" key="2">
    <source>
        <dbReference type="Proteomes" id="UP000005546"/>
    </source>
</evidence>
<dbReference type="AlphaFoldDB" id="F3QPT5"/>
<dbReference type="HOGENOM" id="CLU_3255369_0_0_10"/>
<gene>
    <name evidence="1" type="ORF">HMPREF9442_00172</name>
</gene>
<name>F3QPT5_9BACT</name>
<accession>F3QPT5</accession>
<reference evidence="1 2" key="1">
    <citation type="submission" date="2011-02" db="EMBL/GenBank/DDBJ databases">
        <authorList>
            <person name="Weinstock G."/>
            <person name="Sodergren E."/>
            <person name="Clifton S."/>
            <person name="Fulton L."/>
            <person name="Fulton B."/>
            <person name="Courtney L."/>
            <person name="Fronick C."/>
            <person name="Harrison M."/>
            <person name="Strong C."/>
            <person name="Farmer C."/>
            <person name="Delahaunty K."/>
            <person name="Markovic C."/>
            <person name="Hall O."/>
            <person name="Minx P."/>
            <person name="Tomlinson C."/>
            <person name="Mitreva M."/>
            <person name="Hou S."/>
            <person name="Chen J."/>
            <person name="Wollam A."/>
            <person name="Pepin K.H."/>
            <person name="Johnson M."/>
            <person name="Bhonagiri V."/>
            <person name="Zhang X."/>
            <person name="Suruliraj S."/>
            <person name="Warren W."/>
            <person name="Chinwalla A."/>
            <person name="Mardis E.R."/>
            <person name="Wilson R.K."/>
        </authorList>
    </citation>
    <scope>NUCLEOTIDE SEQUENCE [LARGE SCALE GENOMIC DNA]</scope>
    <source>
        <strain evidence="1 2">YIT 11841</strain>
    </source>
</reference>
<comment type="caution">
    <text evidence="1">The sequence shown here is derived from an EMBL/GenBank/DDBJ whole genome shotgun (WGS) entry which is preliminary data.</text>
</comment>
<sequence>MRKYAILARRGDDILNSLRPVGLSRCTACRHDVRTGAGFVEA</sequence>